<reference evidence="3 4" key="1">
    <citation type="submission" date="2023-01" db="EMBL/GenBank/DDBJ databases">
        <title>Analysis of 21 Apiospora genomes using comparative genomics revels a genus with tremendous synthesis potential of carbohydrate active enzymes and secondary metabolites.</title>
        <authorList>
            <person name="Sorensen T."/>
        </authorList>
    </citation>
    <scope>NUCLEOTIDE SEQUENCE [LARGE SCALE GENOMIC DNA]</scope>
    <source>
        <strain evidence="3 4">CBS 24483</strain>
    </source>
</reference>
<dbReference type="EMBL" id="JAQQWE010000007">
    <property type="protein sequence ID" value="KAK7946326.1"/>
    <property type="molecule type" value="Genomic_DNA"/>
</dbReference>
<protein>
    <recommendedName>
        <fullName evidence="2">Ribosomal RNA methyltransferase FtsJ domain-containing protein</fullName>
    </recommendedName>
</protein>
<feature type="compositionally biased region" description="Basic and acidic residues" evidence="1">
    <location>
        <begin position="246"/>
        <end position="260"/>
    </location>
</feature>
<evidence type="ECO:0000256" key="1">
    <source>
        <dbReference type="SAM" id="MobiDB-lite"/>
    </source>
</evidence>
<dbReference type="InterPro" id="IPR002877">
    <property type="entry name" value="RNA_MeTrfase_FtsJ_dom"/>
</dbReference>
<name>A0ABR1Q2U3_9PEZI</name>
<dbReference type="Proteomes" id="UP001391051">
    <property type="component" value="Unassembled WGS sequence"/>
</dbReference>
<feature type="region of interest" description="Disordered" evidence="1">
    <location>
        <begin position="233"/>
        <end position="260"/>
    </location>
</feature>
<feature type="compositionally biased region" description="Low complexity" evidence="1">
    <location>
        <begin position="1"/>
        <end position="12"/>
    </location>
</feature>
<organism evidence="3 4">
    <name type="scientific">Apiospora aurea</name>
    <dbReference type="NCBI Taxonomy" id="335848"/>
    <lineage>
        <taxon>Eukaryota</taxon>
        <taxon>Fungi</taxon>
        <taxon>Dikarya</taxon>
        <taxon>Ascomycota</taxon>
        <taxon>Pezizomycotina</taxon>
        <taxon>Sordariomycetes</taxon>
        <taxon>Xylariomycetidae</taxon>
        <taxon>Amphisphaeriales</taxon>
        <taxon>Apiosporaceae</taxon>
        <taxon>Apiospora</taxon>
    </lineage>
</organism>
<dbReference type="Gene3D" id="3.40.50.150">
    <property type="entry name" value="Vaccinia Virus protein VP39"/>
    <property type="match status" value="1"/>
</dbReference>
<gene>
    <name evidence="3" type="ORF">PG986_010647</name>
</gene>
<sequence>MKDVSIDSSSPDSGGGGSGSGPVPSDILVRAGLCGLAYRPSHLAQREIDENTSAVVKYLMAEPDAEEFRTLAALRRKGWESSDGDKAFQEQRKRADNLSKDISEFNYKLMGKIAEELHTNTGAFQMPPRPCSVLDLCAAPGGFLNHAMRINPGCGAVGFSLNPKDGGYPNLLSPFRRRCMKFLDVTMLAEDMMGATDIPADHPDADKFLPRQIGEVDRFDLVLCDGHILRTQDRSSGAGDKNNATSDDKNGTTDDDKIDATSDSKNYRELYEIYRLKYVQLALGLEHLKPGGTMVILLHKVEMWTTLCTLRRLSRFSEQVRLHKPRVSHTTRSSFYLVATGVDSAHPEAVAAVAKWKAV</sequence>
<dbReference type="GeneID" id="92079931"/>
<accession>A0ABR1Q2U3</accession>
<dbReference type="Pfam" id="PF01728">
    <property type="entry name" value="FtsJ"/>
    <property type="match status" value="1"/>
</dbReference>
<feature type="region of interest" description="Disordered" evidence="1">
    <location>
        <begin position="1"/>
        <end position="22"/>
    </location>
</feature>
<proteinExistence type="predicted"/>
<evidence type="ECO:0000313" key="3">
    <source>
        <dbReference type="EMBL" id="KAK7946326.1"/>
    </source>
</evidence>
<keyword evidence="4" id="KW-1185">Reference proteome</keyword>
<dbReference type="RefSeq" id="XP_066696360.1">
    <property type="nucleotide sequence ID" value="XM_066846869.1"/>
</dbReference>
<dbReference type="InterPro" id="IPR029063">
    <property type="entry name" value="SAM-dependent_MTases_sf"/>
</dbReference>
<evidence type="ECO:0000313" key="4">
    <source>
        <dbReference type="Proteomes" id="UP001391051"/>
    </source>
</evidence>
<feature type="domain" description="Ribosomal RNA methyltransferase FtsJ" evidence="2">
    <location>
        <begin position="131"/>
        <end position="341"/>
    </location>
</feature>
<dbReference type="SUPFAM" id="SSF53335">
    <property type="entry name" value="S-adenosyl-L-methionine-dependent methyltransferases"/>
    <property type="match status" value="1"/>
</dbReference>
<evidence type="ECO:0000259" key="2">
    <source>
        <dbReference type="Pfam" id="PF01728"/>
    </source>
</evidence>
<comment type="caution">
    <text evidence="3">The sequence shown here is derived from an EMBL/GenBank/DDBJ whole genome shotgun (WGS) entry which is preliminary data.</text>
</comment>